<proteinExistence type="predicted"/>
<dbReference type="EMBL" id="BMXP01000001">
    <property type="protein sequence ID" value="GGW72750.1"/>
    <property type="molecule type" value="Genomic_DNA"/>
</dbReference>
<evidence type="ECO:0000313" key="1">
    <source>
        <dbReference type="EMBL" id="GGW72750.1"/>
    </source>
</evidence>
<reference evidence="1" key="1">
    <citation type="journal article" date="2014" name="Int. J. Syst. Evol. Microbiol.">
        <title>Complete genome sequence of Corynebacterium casei LMG S-19264T (=DSM 44701T), isolated from a smear-ripened cheese.</title>
        <authorList>
            <consortium name="US DOE Joint Genome Institute (JGI-PGF)"/>
            <person name="Walter F."/>
            <person name="Albersmeier A."/>
            <person name="Kalinowski J."/>
            <person name="Ruckert C."/>
        </authorList>
    </citation>
    <scope>NUCLEOTIDE SEQUENCE</scope>
    <source>
        <strain evidence="1">KCTC 22164</strain>
    </source>
</reference>
<protein>
    <submittedName>
        <fullName evidence="1">Uncharacterized protein</fullName>
    </submittedName>
</protein>
<dbReference type="RefSeq" id="WP_189403066.1">
    <property type="nucleotide sequence ID" value="NZ_BMXP01000001.1"/>
</dbReference>
<reference evidence="1" key="2">
    <citation type="submission" date="2020-09" db="EMBL/GenBank/DDBJ databases">
        <authorList>
            <person name="Sun Q."/>
            <person name="Kim S."/>
        </authorList>
    </citation>
    <scope>NUCLEOTIDE SEQUENCE</scope>
    <source>
        <strain evidence="1">KCTC 22164</strain>
    </source>
</reference>
<dbReference type="AlphaFoldDB" id="A0A918JBP2"/>
<sequence>MTDVSDTSADQADFFASSGELKHVAELCNALYERELHYLATQGPSQIALLRRRLKGLSHHIRRAAYFLASNDSPISVDVHNASWQARQAAKCPGSQTDAAKTSDWFYRHATPGLVVPVRVTELDRQHIELDSVDRVDKHAQQMHINKYGWFAFSGAPVEIREMAGESWVLKPTKTIMTAACCGHTWNHKGRSLPRALALREMLLSTTINWRHFYL</sequence>
<dbReference type="Proteomes" id="UP000631300">
    <property type="component" value="Unassembled WGS sequence"/>
</dbReference>
<accession>A0A918JBP2</accession>
<keyword evidence="2" id="KW-1185">Reference proteome</keyword>
<gene>
    <name evidence="1" type="ORF">GCM10007391_00270</name>
</gene>
<organism evidence="1 2">
    <name type="scientific">Alteromonas halophila</name>
    <dbReference type="NCBI Taxonomy" id="516698"/>
    <lineage>
        <taxon>Bacteria</taxon>
        <taxon>Pseudomonadati</taxon>
        <taxon>Pseudomonadota</taxon>
        <taxon>Gammaproteobacteria</taxon>
        <taxon>Alteromonadales</taxon>
        <taxon>Alteromonadaceae</taxon>
        <taxon>Alteromonas/Salinimonas group</taxon>
        <taxon>Alteromonas</taxon>
    </lineage>
</organism>
<name>A0A918JBP2_9ALTE</name>
<evidence type="ECO:0000313" key="2">
    <source>
        <dbReference type="Proteomes" id="UP000631300"/>
    </source>
</evidence>
<comment type="caution">
    <text evidence="1">The sequence shown here is derived from an EMBL/GenBank/DDBJ whole genome shotgun (WGS) entry which is preliminary data.</text>
</comment>